<gene>
    <name evidence="1" type="ORF">TRUGW13939_08896</name>
</gene>
<proteinExistence type="predicted"/>
<dbReference type="SUPFAM" id="SSF58104">
    <property type="entry name" value="Methyl-accepting chemotaxis protein (MCP) signaling domain"/>
    <property type="match status" value="1"/>
</dbReference>
<dbReference type="RefSeq" id="XP_035347914.1">
    <property type="nucleotide sequence ID" value="XM_035492021.1"/>
</dbReference>
<protein>
    <submittedName>
        <fullName evidence="1">Uncharacterized protein</fullName>
    </submittedName>
</protein>
<dbReference type="SUPFAM" id="SSF48403">
    <property type="entry name" value="Ankyrin repeat"/>
    <property type="match status" value="1"/>
</dbReference>
<evidence type="ECO:0000313" key="1">
    <source>
        <dbReference type="EMBL" id="QKX61740.1"/>
    </source>
</evidence>
<dbReference type="EMBL" id="CP055902">
    <property type="protein sequence ID" value="QKX61740.1"/>
    <property type="molecule type" value="Genomic_DNA"/>
</dbReference>
<organism evidence="1 2">
    <name type="scientific">Talaromyces rugulosus</name>
    <name type="common">Penicillium rugulosum</name>
    <dbReference type="NCBI Taxonomy" id="121627"/>
    <lineage>
        <taxon>Eukaryota</taxon>
        <taxon>Fungi</taxon>
        <taxon>Dikarya</taxon>
        <taxon>Ascomycota</taxon>
        <taxon>Pezizomycotina</taxon>
        <taxon>Eurotiomycetes</taxon>
        <taxon>Eurotiomycetidae</taxon>
        <taxon>Eurotiales</taxon>
        <taxon>Trichocomaceae</taxon>
        <taxon>Talaromyces</taxon>
        <taxon>Talaromyces sect. Islandici</taxon>
    </lineage>
</organism>
<dbReference type="AlphaFoldDB" id="A0A7H8R5V1"/>
<keyword evidence="2" id="KW-1185">Reference proteome</keyword>
<accession>A0A7H8R5V1</accession>
<dbReference type="KEGG" id="trg:TRUGW13939_08896"/>
<dbReference type="OrthoDB" id="1577640at2759"/>
<dbReference type="InterPro" id="IPR036770">
    <property type="entry name" value="Ankyrin_rpt-contain_sf"/>
</dbReference>
<dbReference type="Pfam" id="PF13857">
    <property type="entry name" value="Ank_5"/>
    <property type="match status" value="1"/>
</dbReference>
<sequence>MADILAISAAVVQFLDIAVRVSMELSSLYSDLRDVPGELRRLKLDIDQQIAIAKYIQSSHATFQRDSPGTSTSTAPINQTLAHYMLAMDELASLLQSIRSEDGSGPLRSWNAIRAVHKRKDVLYVDNLNMVESLTKRTSELSFQIKTLIEELQVNVDRTFHLTQKVEETSTKTDQQLREIPTLTTLSNATNVAISELTSNINSSQQQLITATTRTNAQVGTLLDQWQELAPTFHEFREILQNNPRLLNSVYQLGGYKSAVGAQPCRSSVYNDRSRGATTSHFNDFTCRDISQATNVEPFSFLHFRKVFRRQHYRQCSKSKTSETSLEFLMKIIPPTWLLSHTIHLGFSFQSCNSQSSWKISPLVIGTARLVDSSKSPAFRAIQETRKLMYSETGLQPAQASALERTLKDMFECKQASVFDEDSNGNTLLCETLILYFIYMLRSSDPTATEIISLIRFLIDGGSNPNVHRQVDYKEWIVGEQPGTVLDIFASKLLRLDRNFIRNWPIDNSVYTSLVEAGTIFSRPLGTPIIKYTDFGFIHFEQEMEELQTFEEQVDVCDMNDLMISIIRRNEADFIRALGKDDIDAVSRANGLTSMHLAIYWPWALQQLIQAGGDVNCEDNDQRRPIHLAVGCGQAEAVEILLQCDCSVSTPEYSNSLLQESLTRGREFDHVSSLIIDALIDRHVRLRELGILLLPNYSDISRETISEIEAPKIYDALTRTKHRIPQSLQVDRDEKGVYDTADMDGLIRLTVTLAEKLWKGGFHRIDDFAPLNGLTPLLQSRYIADFDMVSWFIEKGSSPFTTHRDGLHSGLHLYAARIAHTGAHLKDPRNVPFSPQHWHQLTRREDMWRDSCRCLCSTNGCTPISVVIKMSGTFSLMMQHKNYAGMVEFLGICQEKMIYQPEMDPCHTQQLLEAIVFEKMNLQHTCCYVGPLGELGPWPPYFNEGKRIFRDDVKAEFRQALDRYAAKILECQCPIAEKPICVVLHDTCGSLT</sequence>
<dbReference type="Proteomes" id="UP000509510">
    <property type="component" value="Chromosome V"/>
</dbReference>
<dbReference type="InterPro" id="IPR002110">
    <property type="entry name" value="Ankyrin_rpt"/>
</dbReference>
<reference evidence="2" key="1">
    <citation type="submission" date="2020-06" db="EMBL/GenBank/DDBJ databases">
        <title>A chromosome-scale genome assembly of Talaromyces rugulosus W13939.</title>
        <authorList>
            <person name="Wang B."/>
            <person name="Guo L."/>
            <person name="Ye K."/>
            <person name="Wang L."/>
        </authorList>
    </citation>
    <scope>NUCLEOTIDE SEQUENCE [LARGE SCALE GENOMIC DNA]</scope>
    <source>
        <strain evidence="2">W13939</strain>
    </source>
</reference>
<name>A0A7H8R5V1_TALRU</name>
<dbReference type="GeneID" id="55996380"/>
<evidence type="ECO:0000313" key="2">
    <source>
        <dbReference type="Proteomes" id="UP000509510"/>
    </source>
</evidence>
<dbReference type="Gene3D" id="1.25.40.20">
    <property type="entry name" value="Ankyrin repeat-containing domain"/>
    <property type="match status" value="1"/>
</dbReference>